<proteinExistence type="predicted"/>
<evidence type="ECO:0000313" key="2">
    <source>
        <dbReference type="EMBL" id="DAE21414.1"/>
    </source>
</evidence>
<evidence type="ECO:0000256" key="1">
    <source>
        <dbReference type="SAM" id="MobiDB-lite"/>
    </source>
</evidence>
<sequence length="187" mass="21721">MSNETVSKPRTRRSPAEGTSTATERPAAEVSETTKKPVVPKEIDPNQIITVRNGFQGRLVYKSKRTGERWSWESFGAEQDMELSELKNARNSNKKYFINNWFMFDEDWVIDYLGMRQYYKNSLNIQDFDQLFKKPVGEIEDIISKLSEGQRKSVAYRAKQLIAEEEIDSNRVINTLEKCLGVELVER</sequence>
<accession>A0A8S5QQB6</accession>
<feature type="region of interest" description="Disordered" evidence="1">
    <location>
        <begin position="1"/>
        <end position="41"/>
    </location>
</feature>
<organism evidence="2">
    <name type="scientific">Siphoviridae sp. ctE6L85</name>
    <dbReference type="NCBI Taxonomy" id="2826202"/>
    <lineage>
        <taxon>Viruses</taxon>
        <taxon>Duplodnaviria</taxon>
        <taxon>Heunggongvirae</taxon>
        <taxon>Uroviricota</taxon>
        <taxon>Caudoviricetes</taxon>
    </lineage>
</organism>
<name>A0A8S5QQB6_9CAUD</name>
<dbReference type="EMBL" id="BK015711">
    <property type="protein sequence ID" value="DAE21414.1"/>
    <property type="molecule type" value="Genomic_DNA"/>
</dbReference>
<feature type="compositionally biased region" description="Basic and acidic residues" evidence="1">
    <location>
        <begin position="32"/>
        <end position="41"/>
    </location>
</feature>
<reference evidence="2" key="1">
    <citation type="journal article" date="2021" name="Proc. Natl. Acad. Sci. U.S.A.">
        <title>A Catalog of Tens of Thousands of Viruses from Human Metagenomes Reveals Hidden Associations with Chronic Diseases.</title>
        <authorList>
            <person name="Tisza M.J."/>
            <person name="Buck C.B."/>
        </authorList>
    </citation>
    <scope>NUCLEOTIDE SEQUENCE</scope>
    <source>
        <strain evidence="2">CtE6L85</strain>
    </source>
</reference>
<protein>
    <submittedName>
        <fullName evidence="2">Uncharacterized protein</fullName>
    </submittedName>
</protein>